<accession>I3SIN1</accession>
<dbReference type="AlphaFoldDB" id="I3SIN1"/>
<dbReference type="EMBL" id="BT140328">
    <property type="protein sequence ID" value="AFK40123.1"/>
    <property type="molecule type" value="mRNA"/>
</dbReference>
<evidence type="ECO:0000313" key="1">
    <source>
        <dbReference type="EMBL" id="AFK40123.1"/>
    </source>
</evidence>
<sequence length="55" mass="6799">MQGNRYNKIRGKKKIHIRLLRWSFFSRLMVLTVNITKTHLKPLFYKLFRKHLLKS</sequence>
<proteinExistence type="evidence at transcript level"/>
<protein>
    <submittedName>
        <fullName evidence="1">Uncharacterized protein</fullName>
    </submittedName>
</protein>
<organism evidence="1">
    <name type="scientific">Medicago truncatula</name>
    <name type="common">Barrel medic</name>
    <name type="synonym">Medicago tribuloides</name>
    <dbReference type="NCBI Taxonomy" id="3880"/>
    <lineage>
        <taxon>Eukaryota</taxon>
        <taxon>Viridiplantae</taxon>
        <taxon>Streptophyta</taxon>
        <taxon>Embryophyta</taxon>
        <taxon>Tracheophyta</taxon>
        <taxon>Spermatophyta</taxon>
        <taxon>Magnoliopsida</taxon>
        <taxon>eudicotyledons</taxon>
        <taxon>Gunneridae</taxon>
        <taxon>Pentapetalae</taxon>
        <taxon>rosids</taxon>
        <taxon>fabids</taxon>
        <taxon>Fabales</taxon>
        <taxon>Fabaceae</taxon>
        <taxon>Papilionoideae</taxon>
        <taxon>50 kb inversion clade</taxon>
        <taxon>NPAAA clade</taxon>
        <taxon>Hologalegina</taxon>
        <taxon>IRL clade</taxon>
        <taxon>Trifolieae</taxon>
        <taxon>Medicago</taxon>
    </lineage>
</organism>
<name>I3SIN1_MEDTR</name>
<reference evidence="1" key="1">
    <citation type="submission" date="2012-05" db="EMBL/GenBank/DDBJ databases">
        <authorList>
            <person name="Krishnakumar V."/>
            <person name="Cheung F."/>
            <person name="Xiao Y."/>
            <person name="Chan A."/>
            <person name="Moskal W.A."/>
            <person name="Town C.D."/>
        </authorList>
    </citation>
    <scope>NUCLEOTIDE SEQUENCE</scope>
</reference>